<name>A0AA40E261_9PEZI</name>
<reference evidence="2" key="1">
    <citation type="submission" date="2023-06" db="EMBL/GenBank/DDBJ databases">
        <title>Genome-scale phylogeny and comparative genomics of the fungal order Sordariales.</title>
        <authorList>
            <consortium name="Lawrence Berkeley National Laboratory"/>
            <person name="Hensen N."/>
            <person name="Bonometti L."/>
            <person name="Westerberg I."/>
            <person name="Brannstrom I.O."/>
            <person name="Guillou S."/>
            <person name="Cros-Aarteil S."/>
            <person name="Calhoun S."/>
            <person name="Haridas S."/>
            <person name="Kuo A."/>
            <person name="Mondo S."/>
            <person name="Pangilinan J."/>
            <person name="Riley R."/>
            <person name="Labutti K."/>
            <person name="Andreopoulos B."/>
            <person name="Lipzen A."/>
            <person name="Chen C."/>
            <person name="Yanf M."/>
            <person name="Daum C."/>
            <person name="Ng V."/>
            <person name="Clum A."/>
            <person name="Steindorff A."/>
            <person name="Ohm R."/>
            <person name="Martin F."/>
            <person name="Silar P."/>
            <person name="Natvig D."/>
            <person name="Lalanne C."/>
            <person name="Gautier V."/>
            <person name="Ament-Velasquez S.L."/>
            <person name="Kruys A."/>
            <person name="Hutchinson M.I."/>
            <person name="Powell A.J."/>
            <person name="Barry K."/>
            <person name="Miller A.N."/>
            <person name="Grigoriev I.V."/>
            <person name="Debuchy R."/>
            <person name="Gladieux P."/>
            <person name="Thoren M.H."/>
            <person name="Johannesson H."/>
        </authorList>
    </citation>
    <scope>NUCLEOTIDE SEQUENCE</scope>
    <source>
        <strain evidence="2">SMH4607-1</strain>
    </source>
</reference>
<comment type="caution">
    <text evidence="2">The sequence shown here is derived from an EMBL/GenBank/DDBJ whole genome shotgun (WGS) entry which is preliminary data.</text>
</comment>
<evidence type="ECO:0000256" key="1">
    <source>
        <dbReference type="SAM" id="MobiDB-lite"/>
    </source>
</evidence>
<organism evidence="2 3">
    <name type="scientific">Lasiosphaeris hirsuta</name>
    <dbReference type="NCBI Taxonomy" id="260670"/>
    <lineage>
        <taxon>Eukaryota</taxon>
        <taxon>Fungi</taxon>
        <taxon>Dikarya</taxon>
        <taxon>Ascomycota</taxon>
        <taxon>Pezizomycotina</taxon>
        <taxon>Sordariomycetes</taxon>
        <taxon>Sordariomycetidae</taxon>
        <taxon>Sordariales</taxon>
        <taxon>Lasiosphaeriaceae</taxon>
        <taxon>Lasiosphaeris</taxon>
    </lineage>
</organism>
<accession>A0AA40E261</accession>
<evidence type="ECO:0000313" key="3">
    <source>
        <dbReference type="Proteomes" id="UP001172102"/>
    </source>
</evidence>
<dbReference type="EMBL" id="JAUKUA010000002">
    <property type="protein sequence ID" value="KAK0724220.1"/>
    <property type="molecule type" value="Genomic_DNA"/>
</dbReference>
<feature type="region of interest" description="Disordered" evidence="1">
    <location>
        <begin position="1"/>
        <end position="20"/>
    </location>
</feature>
<dbReference type="Proteomes" id="UP001172102">
    <property type="component" value="Unassembled WGS sequence"/>
</dbReference>
<dbReference type="AlphaFoldDB" id="A0AA40E261"/>
<feature type="compositionally biased region" description="Basic and acidic residues" evidence="1">
    <location>
        <begin position="1"/>
        <end position="10"/>
    </location>
</feature>
<gene>
    <name evidence="2" type="ORF">B0H67DRAFT_640784</name>
</gene>
<evidence type="ECO:0000313" key="2">
    <source>
        <dbReference type="EMBL" id="KAK0724220.1"/>
    </source>
</evidence>
<keyword evidence="3" id="KW-1185">Reference proteome</keyword>
<proteinExistence type="predicted"/>
<protein>
    <submittedName>
        <fullName evidence="2">Uncharacterized protein</fullName>
    </submittedName>
</protein>
<sequence length="101" mass="11536">MPSRHSEQIRAKSGGGKSEGCWRPVWTVKKSYGRLQTDQDARFSSVYVESGHLAETREPQERALEFVSAGLGPDRPVAIRHSLFLTRTVWEMYEIDKATQR</sequence>